<evidence type="ECO:0000313" key="2">
    <source>
        <dbReference type="Proteomes" id="UP000008311"/>
    </source>
</evidence>
<dbReference type="InParanoid" id="B9RNZ8"/>
<protein>
    <submittedName>
        <fullName evidence="1">Uncharacterized protein</fullName>
    </submittedName>
</protein>
<dbReference type="FunCoup" id="B9RNZ8">
    <property type="interactions" value="7"/>
</dbReference>
<dbReference type="PANTHER" id="PTHR33168">
    <property type="entry name" value="STRESS INDUCED PROTEIN-RELATED"/>
    <property type="match status" value="1"/>
</dbReference>
<dbReference type="STRING" id="3988.B9RNZ8"/>
<dbReference type="KEGG" id="rcu:8274225"/>
<dbReference type="eggNOG" id="ENOG502S8DW">
    <property type="taxonomic scope" value="Eukaryota"/>
</dbReference>
<sequence length="133" mass="15365">MSMINECHSPSLKHKLKSSICCFPSSHHHETLGGSDDSRRQLTPRSPYAWLKSTAQEFEIKEKCWGLIGRRGKNRRRHNSADFRYDAASYSLNFEDDIHKEDELPLNNFTARLPATPDRFTEVVPPRRVLIAL</sequence>
<dbReference type="EMBL" id="EQ973791">
    <property type="protein sequence ID" value="EEF46916.1"/>
    <property type="molecule type" value="Genomic_DNA"/>
</dbReference>
<accession>B9RNZ8</accession>
<dbReference type="OMA" id="NHRMRSP"/>
<dbReference type="AlphaFoldDB" id="B9RNZ8"/>
<dbReference type="OrthoDB" id="657187at2759"/>
<proteinExistence type="predicted"/>
<reference evidence="2" key="1">
    <citation type="journal article" date="2010" name="Nat. Biotechnol.">
        <title>Draft genome sequence of the oilseed species Ricinus communis.</title>
        <authorList>
            <person name="Chan A.P."/>
            <person name="Crabtree J."/>
            <person name="Zhao Q."/>
            <person name="Lorenzi H."/>
            <person name="Orvis J."/>
            <person name="Puiu D."/>
            <person name="Melake-Berhan A."/>
            <person name="Jones K.M."/>
            <person name="Redman J."/>
            <person name="Chen G."/>
            <person name="Cahoon E.B."/>
            <person name="Gedil M."/>
            <person name="Stanke M."/>
            <person name="Haas B.J."/>
            <person name="Wortman J.R."/>
            <person name="Fraser-Liggett C.M."/>
            <person name="Ravel J."/>
            <person name="Rabinowicz P.D."/>
        </authorList>
    </citation>
    <scope>NUCLEOTIDE SEQUENCE [LARGE SCALE GENOMIC DNA]</scope>
    <source>
        <strain evidence="2">cv. Hale</strain>
    </source>
</reference>
<keyword evidence="2" id="KW-1185">Reference proteome</keyword>
<gene>
    <name evidence="1" type="ORF">RCOM_0922720</name>
</gene>
<evidence type="ECO:0000313" key="1">
    <source>
        <dbReference type="EMBL" id="EEF46916.1"/>
    </source>
</evidence>
<organism evidence="1 2">
    <name type="scientific">Ricinus communis</name>
    <name type="common">Castor bean</name>
    <dbReference type="NCBI Taxonomy" id="3988"/>
    <lineage>
        <taxon>Eukaryota</taxon>
        <taxon>Viridiplantae</taxon>
        <taxon>Streptophyta</taxon>
        <taxon>Embryophyta</taxon>
        <taxon>Tracheophyta</taxon>
        <taxon>Spermatophyta</taxon>
        <taxon>Magnoliopsida</taxon>
        <taxon>eudicotyledons</taxon>
        <taxon>Gunneridae</taxon>
        <taxon>Pentapetalae</taxon>
        <taxon>rosids</taxon>
        <taxon>fabids</taxon>
        <taxon>Malpighiales</taxon>
        <taxon>Euphorbiaceae</taxon>
        <taxon>Acalyphoideae</taxon>
        <taxon>Acalypheae</taxon>
        <taxon>Ricinus</taxon>
    </lineage>
</organism>
<name>B9RNZ8_RICCO</name>
<dbReference type="Proteomes" id="UP000008311">
    <property type="component" value="Unassembled WGS sequence"/>
</dbReference>